<evidence type="ECO:0000259" key="1">
    <source>
        <dbReference type="Pfam" id="PF01548"/>
    </source>
</evidence>
<sequence>MQVSTLGIDLAKNVFVLHGVDHTGQTVLKKKLSRAKFAEFVIRLDPCLIGMEACSSSHHFARMFIRHGHQVRLMPPQYVKPYVKTNKTDATDAEAICEAVTRPNMRFVQVKTVDQQAVLALHTERDIIIRERVACTNSLRAMLAEFGFVMATGRKALNQGVPEILEDGENELSPFVRASASRQMAHIDALDDHLVLIEQQLQSWAETQAACKRMTKVPGVGLLTATYLVASVGDGKQFSCAKQFSAWMGLTPREHSSGGKQRLGRISKRGDGYFRYLLVHGARAVASVIERHRENMRWLDGLLKRKNYNVAVVAQASKTARILWSMLVHETEYRPPAVA</sequence>
<comment type="caution">
    <text evidence="3">The sequence shown here is derived from an EMBL/GenBank/DDBJ whole genome shotgun (WGS) entry which is preliminary data.</text>
</comment>
<protein>
    <submittedName>
        <fullName evidence="3">IS110 family transposase</fullName>
    </submittedName>
</protein>
<dbReference type="Proteomes" id="UP000283655">
    <property type="component" value="Unassembled WGS sequence"/>
</dbReference>
<dbReference type="Pfam" id="PF01548">
    <property type="entry name" value="DEDD_Tnp_IS110"/>
    <property type="match status" value="1"/>
</dbReference>
<dbReference type="InterPro" id="IPR003346">
    <property type="entry name" value="Transposase_20"/>
</dbReference>
<feature type="domain" description="Transposase IS110-like N-terminal" evidence="1">
    <location>
        <begin position="6"/>
        <end position="145"/>
    </location>
</feature>
<dbReference type="PANTHER" id="PTHR33055:SF3">
    <property type="entry name" value="PUTATIVE TRANSPOSASE FOR IS117-RELATED"/>
    <property type="match status" value="1"/>
</dbReference>
<dbReference type="GO" id="GO:0003677">
    <property type="term" value="F:DNA binding"/>
    <property type="evidence" value="ECO:0007669"/>
    <property type="project" value="InterPro"/>
</dbReference>
<organism evidence="3 4">
    <name type="scientific">Pectobacterium carotovorum</name>
    <name type="common">Erwinia carotovora</name>
    <dbReference type="NCBI Taxonomy" id="554"/>
    <lineage>
        <taxon>Bacteria</taxon>
        <taxon>Pseudomonadati</taxon>
        <taxon>Pseudomonadota</taxon>
        <taxon>Gammaproteobacteria</taxon>
        <taxon>Enterobacterales</taxon>
        <taxon>Pectobacteriaceae</taxon>
        <taxon>Pectobacterium</taxon>
    </lineage>
</organism>
<dbReference type="AlphaFoldDB" id="A0A419AWH9"/>
<dbReference type="Pfam" id="PF02371">
    <property type="entry name" value="Transposase_20"/>
    <property type="match status" value="1"/>
</dbReference>
<evidence type="ECO:0000313" key="4">
    <source>
        <dbReference type="Proteomes" id="UP000283655"/>
    </source>
</evidence>
<reference evidence="3 4" key="1">
    <citation type="submission" date="2018-09" db="EMBL/GenBank/DDBJ databases">
        <title>Phylogenetic diversity of Pectobacterium and Dickeya strains causing blackleg disease of potato in Morocco.</title>
        <authorList>
            <person name="Oulghazi S."/>
            <person name="Moumni M."/>
            <person name="Faure D."/>
        </authorList>
    </citation>
    <scope>NUCLEOTIDE SEQUENCE [LARGE SCALE GENOMIC DNA]</scope>
    <source>
        <strain evidence="3 4">S1.15.11.2D</strain>
    </source>
</reference>
<dbReference type="EMBL" id="QZDH01000021">
    <property type="protein sequence ID" value="RJL51522.1"/>
    <property type="molecule type" value="Genomic_DNA"/>
</dbReference>
<evidence type="ECO:0000313" key="3">
    <source>
        <dbReference type="EMBL" id="RJL51522.1"/>
    </source>
</evidence>
<proteinExistence type="predicted"/>
<dbReference type="NCBIfam" id="NF033542">
    <property type="entry name" value="transpos_IS110"/>
    <property type="match status" value="1"/>
</dbReference>
<dbReference type="InterPro" id="IPR047650">
    <property type="entry name" value="Transpos_IS110"/>
</dbReference>
<dbReference type="RefSeq" id="WP_119873685.1">
    <property type="nucleotide sequence ID" value="NZ_QZDH01000021.1"/>
</dbReference>
<dbReference type="InterPro" id="IPR002525">
    <property type="entry name" value="Transp_IS110-like_N"/>
</dbReference>
<dbReference type="GO" id="GO:0004803">
    <property type="term" value="F:transposase activity"/>
    <property type="evidence" value="ECO:0007669"/>
    <property type="project" value="InterPro"/>
</dbReference>
<evidence type="ECO:0000259" key="2">
    <source>
        <dbReference type="Pfam" id="PF02371"/>
    </source>
</evidence>
<accession>A0A419AWH9</accession>
<feature type="domain" description="Transposase IS116/IS110/IS902 C-terminal" evidence="2">
    <location>
        <begin position="212"/>
        <end position="292"/>
    </location>
</feature>
<dbReference type="PANTHER" id="PTHR33055">
    <property type="entry name" value="TRANSPOSASE FOR INSERTION SEQUENCE ELEMENT IS1111A"/>
    <property type="match status" value="1"/>
</dbReference>
<dbReference type="GO" id="GO:0006313">
    <property type="term" value="P:DNA transposition"/>
    <property type="evidence" value="ECO:0007669"/>
    <property type="project" value="InterPro"/>
</dbReference>
<gene>
    <name evidence="3" type="ORF">D5071_10505</name>
</gene>
<name>A0A419AWH9_PECCA</name>